<evidence type="ECO:0000256" key="2">
    <source>
        <dbReference type="SAM" id="SignalP"/>
    </source>
</evidence>
<dbReference type="RefSeq" id="WP_077024204.1">
    <property type="nucleotide sequence ID" value="NZ_CP017641.1"/>
</dbReference>
<dbReference type="Proteomes" id="UP000187735">
    <property type="component" value="Chromosome"/>
</dbReference>
<evidence type="ECO:0000256" key="1">
    <source>
        <dbReference type="SAM" id="MobiDB-lite"/>
    </source>
</evidence>
<gene>
    <name evidence="3" type="ORF">Fuma_02213</name>
</gene>
<name>A0A1P8WEW4_9PLAN</name>
<sequence precursor="true">MMKLLKSRTVVVVAVLSCLSLTAAEGGPFRNRRNAVQRRPASQHHQSYTPRTRMGQRRQARVDARDTRDTRVAERTGRTVDEVRQKRIRRLETLGAILGGAGAGLSGAASTMDFSTPTVEPFGTSSSSLPSNFSNRMQMNSFNRNYSTNLWHAPVQ</sequence>
<accession>A0A1P8WEW4</accession>
<dbReference type="KEGG" id="fmr:Fuma_02213"/>
<reference evidence="3 4" key="1">
    <citation type="journal article" date="2016" name="Front. Microbiol.">
        <title>Fuerstia marisgermanicae gen. nov., sp. nov., an Unusual Member of the Phylum Planctomycetes from the German Wadden Sea.</title>
        <authorList>
            <person name="Kohn T."/>
            <person name="Heuer A."/>
            <person name="Jogler M."/>
            <person name="Vollmers J."/>
            <person name="Boedeker C."/>
            <person name="Bunk B."/>
            <person name="Rast P."/>
            <person name="Borchert D."/>
            <person name="Glockner I."/>
            <person name="Freese H.M."/>
            <person name="Klenk H.P."/>
            <person name="Overmann J."/>
            <person name="Kaster A.K."/>
            <person name="Rohde M."/>
            <person name="Wiegand S."/>
            <person name="Jogler C."/>
        </authorList>
    </citation>
    <scope>NUCLEOTIDE SEQUENCE [LARGE SCALE GENOMIC DNA]</scope>
    <source>
        <strain evidence="3 4">NH11</strain>
    </source>
</reference>
<evidence type="ECO:0000313" key="3">
    <source>
        <dbReference type="EMBL" id="APZ92602.1"/>
    </source>
</evidence>
<keyword evidence="4" id="KW-1185">Reference proteome</keyword>
<keyword evidence="2" id="KW-0732">Signal</keyword>
<dbReference type="AlphaFoldDB" id="A0A1P8WEW4"/>
<dbReference type="EMBL" id="CP017641">
    <property type="protein sequence ID" value="APZ92602.1"/>
    <property type="molecule type" value="Genomic_DNA"/>
</dbReference>
<feature type="compositionally biased region" description="Basic and acidic residues" evidence="1">
    <location>
        <begin position="60"/>
        <end position="78"/>
    </location>
</feature>
<organism evidence="3 4">
    <name type="scientific">Fuerstiella marisgermanici</name>
    <dbReference type="NCBI Taxonomy" id="1891926"/>
    <lineage>
        <taxon>Bacteria</taxon>
        <taxon>Pseudomonadati</taxon>
        <taxon>Planctomycetota</taxon>
        <taxon>Planctomycetia</taxon>
        <taxon>Planctomycetales</taxon>
        <taxon>Planctomycetaceae</taxon>
        <taxon>Fuerstiella</taxon>
    </lineage>
</organism>
<feature type="region of interest" description="Disordered" evidence="1">
    <location>
        <begin position="30"/>
        <end position="78"/>
    </location>
</feature>
<protein>
    <submittedName>
        <fullName evidence="3">Uncharacterized protein</fullName>
    </submittedName>
</protein>
<feature type="signal peptide" evidence="2">
    <location>
        <begin position="1"/>
        <end position="23"/>
    </location>
</feature>
<dbReference type="STRING" id="1891926.Fuma_02213"/>
<feature type="chain" id="PRO_5010191533" evidence="2">
    <location>
        <begin position="24"/>
        <end position="156"/>
    </location>
</feature>
<proteinExistence type="predicted"/>
<evidence type="ECO:0000313" key="4">
    <source>
        <dbReference type="Proteomes" id="UP000187735"/>
    </source>
</evidence>